<feature type="domain" description="TRAP C4-dicarboxylate transport system permease DctM subunit" evidence="8">
    <location>
        <begin position="158"/>
        <end position="567"/>
    </location>
</feature>
<evidence type="ECO:0000256" key="3">
    <source>
        <dbReference type="ARBA" id="ARBA00022519"/>
    </source>
</evidence>
<organism evidence="9">
    <name type="scientific">marine metagenome</name>
    <dbReference type="NCBI Taxonomy" id="408172"/>
    <lineage>
        <taxon>unclassified sequences</taxon>
        <taxon>metagenomes</taxon>
        <taxon>ecological metagenomes</taxon>
    </lineage>
</organism>
<feature type="transmembrane region" description="Helical" evidence="7">
    <location>
        <begin position="55"/>
        <end position="76"/>
    </location>
</feature>
<proteinExistence type="predicted"/>
<feature type="transmembrane region" description="Helical" evidence="7">
    <location>
        <begin position="88"/>
        <end position="111"/>
    </location>
</feature>
<dbReference type="PANTHER" id="PTHR33362">
    <property type="entry name" value="SIALIC ACID TRAP TRANSPORTER PERMEASE PROTEIN SIAT-RELATED"/>
    <property type="match status" value="1"/>
</dbReference>
<keyword evidence="6 7" id="KW-0472">Membrane</keyword>
<feature type="transmembrane region" description="Helical" evidence="7">
    <location>
        <begin position="466"/>
        <end position="495"/>
    </location>
</feature>
<feature type="transmembrane region" description="Helical" evidence="7">
    <location>
        <begin position="419"/>
        <end position="445"/>
    </location>
</feature>
<feature type="transmembrane region" description="Helical" evidence="7">
    <location>
        <begin position="201"/>
        <end position="223"/>
    </location>
</feature>
<dbReference type="EMBL" id="UINC01000963">
    <property type="protein sequence ID" value="SUZ65606.1"/>
    <property type="molecule type" value="Genomic_DNA"/>
</dbReference>
<dbReference type="PANTHER" id="PTHR33362:SF5">
    <property type="entry name" value="C4-DICARBOXYLATE TRAP TRANSPORTER LARGE PERMEASE PROTEIN DCTM"/>
    <property type="match status" value="1"/>
</dbReference>
<feature type="transmembrane region" description="Helical" evidence="7">
    <location>
        <begin position="552"/>
        <end position="569"/>
    </location>
</feature>
<feature type="transmembrane region" description="Helical" evidence="7">
    <location>
        <begin position="507"/>
        <end position="532"/>
    </location>
</feature>
<gene>
    <name evidence="9" type="ORF">METZ01_LOCUS18460</name>
</gene>
<dbReference type="Pfam" id="PF06808">
    <property type="entry name" value="DctM"/>
    <property type="match status" value="1"/>
</dbReference>
<evidence type="ECO:0000256" key="2">
    <source>
        <dbReference type="ARBA" id="ARBA00022475"/>
    </source>
</evidence>
<feature type="transmembrane region" description="Helical" evidence="7">
    <location>
        <begin position="372"/>
        <end position="399"/>
    </location>
</feature>
<feature type="transmembrane region" description="Helical" evidence="7">
    <location>
        <begin position="155"/>
        <end position="181"/>
    </location>
</feature>
<evidence type="ECO:0000256" key="7">
    <source>
        <dbReference type="SAM" id="Phobius"/>
    </source>
</evidence>
<evidence type="ECO:0000259" key="8">
    <source>
        <dbReference type="Pfam" id="PF06808"/>
    </source>
</evidence>
<evidence type="ECO:0000256" key="4">
    <source>
        <dbReference type="ARBA" id="ARBA00022692"/>
    </source>
</evidence>
<name>A0A381PF16_9ZZZZ</name>
<evidence type="ECO:0000256" key="5">
    <source>
        <dbReference type="ARBA" id="ARBA00022989"/>
    </source>
</evidence>
<feature type="transmembrane region" description="Helical" evidence="7">
    <location>
        <begin position="16"/>
        <end position="34"/>
    </location>
</feature>
<dbReference type="GO" id="GO:0022857">
    <property type="term" value="F:transmembrane transporter activity"/>
    <property type="evidence" value="ECO:0007669"/>
    <property type="project" value="TreeGrafter"/>
</dbReference>
<feature type="transmembrane region" description="Helical" evidence="7">
    <location>
        <begin position="123"/>
        <end position="143"/>
    </location>
</feature>
<protein>
    <recommendedName>
        <fullName evidence="8">TRAP C4-dicarboxylate transport system permease DctM subunit domain-containing protein</fullName>
    </recommendedName>
</protein>
<evidence type="ECO:0000256" key="1">
    <source>
        <dbReference type="ARBA" id="ARBA00004429"/>
    </source>
</evidence>
<evidence type="ECO:0000256" key="6">
    <source>
        <dbReference type="ARBA" id="ARBA00023136"/>
    </source>
</evidence>
<dbReference type="NCBIfam" id="TIGR00786">
    <property type="entry name" value="dctM"/>
    <property type="match status" value="1"/>
</dbReference>
<keyword evidence="3" id="KW-0997">Cell inner membrane</keyword>
<feature type="transmembrane region" description="Helical" evidence="7">
    <location>
        <begin position="328"/>
        <end position="345"/>
    </location>
</feature>
<accession>A0A381PF16</accession>
<keyword evidence="4 7" id="KW-0812">Transmembrane</keyword>
<dbReference type="InterPro" id="IPR004681">
    <property type="entry name" value="TRAP_DctM"/>
</dbReference>
<keyword evidence="2" id="KW-1003">Cell membrane</keyword>
<feature type="transmembrane region" description="Helical" evidence="7">
    <location>
        <begin position="243"/>
        <end position="276"/>
    </location>
</feature>
<evidence type="ECO:0000313" key="9">
    <source>
        <dbReference type="EMBL" id="SUZ65606.1"/>
    </source>
</evidence>
<feature type="transmembrane region" description="Helical" evidence="7">
    <location>
        <begin position="288"/>
        <end position="308"/>
    </location>
</feature>
<keyword evidence="5 7" id="KW-1133">Transmembrane helix</keyword>
<dbReference type="GO" id="GO:0005886">
    <property type="term" value="C:plasma membrane"/>
    <property type="evidence" value="ECO:0007669"/>
    <property type="project" value="UniProtKB-SubCell"/>
</dbReference>
<comment type="subcellular location">
    <subcellularLocation>
        <location evidence="1">Cell inner membrane</location>
        <topology evidence="1">Multi-pass membrane protein</topology>
    </subcellularLocation>
</comment>
<dbReference type="InterPro" id="IPR010656">
    <property type="entry name" value="DctM"/>
</dbReference>
<sequence>MSRSIDFFSIPASQEIVQHMTLWIAFMGAVLAARSNRLLAVVREPVFKQSSEFNLGHFLVHAVSVGIVFLLAVSYLKMIQIGIQYPAFVAPFITVWFAQSIIPVGLFLIWYHMIMTSSSRFNYRLLLVFFSFLITIIFYYWQFPFSNEILLTFKVLATLTLVAFGLPIFVVLATLSILFFLSEPTDWATNFDLMATISDSAYRIVVSPTLAAIPIFTLAGYLLAESNISRRLLDFFKTSLGWLPGSTVLIVVLLCAFFTALTGGSGVTILALGAILYPILVEDGYSEVFSLGLITTAGSLGLLFPPSLPAIIYSVTAGINPIDLFKQGFLPALFLLLVVVLYGFYHRPNEQKKIKFSLKNSMKALSVAKWEIVIPILIILGLFSGFATLVECAALLVVYVLFIELYIYKDINLKDIPKIVIDCATLVGGVLIILGFAMGFTGYLVDAQIPLKILHFVQQGIESKIIFLLALNILLLVAGCIMDVFSAIIVIVPLIAPLAAYFGIDPIHLAIIFIANLELGYITPPVGMNLFLSSYRFNKDMPTVYKATMPYFFIRLIGVLVITYIPLFFY</sequence>
<dbReference type="AlphaFoldDB" id="A0A381PF16"/>
<reference evidence="9" key="1">
    <citation type="submission" date="2018-05" db="EMBL/GenBank/DDBJ databases">
        <authorList>
            <person name="Lanie J.A."/>
            <person name="Ng W.-L."/>
            <person name="Kazmierczak K.M."/>
            <person name="Andrzejewski T.M."/>
            <person name="Davidsen T.M."/>
            <person name="Wayne K.J."/>
            <person name="Tettelin H."/>
            <person name="Glass J.I."/>
            <person name="Rusch D."/>
            <person name="Podicherti R."/>
            <person name="Tsui H.-C.T."/>
            <person name="Winkler M.E."/>
        </authorList>
    </citation>
    <scope>NUCLEOTIDE SEQUENCE</scope>
</reference>